<reference evidence="1" key="1">
    <citation type="submission" date="2020-11" db="EMBL/GenBank/DDBJ databases">
        <authorList>
            <person name="Whiteford S."/>
        </authorList>
    </citation>
    <scope>NUCLEOTIDE SEQUENCE</scope>
</reference>
<dbReference type="AlphaFoldDB" id="A0A8S4G2M9"/>
<gene>
    <name evidence="1" type="ORF">PLXY2_LOCUS13595</name>
</gene>
<name>A0A8S4G2M9_PLUXY</name>
<comment type="caution">
    <text evidence="1">The sequence shown here is derived from an EMBL/GenBank/DDBJ whole genome shotgun (WGS) entry which is preliminary data.</text>
</comment>
<accession>A0A8S4G2M9</accession>
<sequence>FVTPWLLINTTKPHHTSTNLHIVLEHLSAVEGHVGGALGGDDLGGEQVALVLGAPHVDLGAVRVHAR</sequence>
<evidence type="ECO:0000313" key="1">
    <source>
        <dbReference type="EMBL" id="CAG9135335.1"/>
    </source>
</evidence>
<keyword evidence="2" id="KW-1185">Reference proteome</keyword>
<evidence type="ECO:0000313" key="2">
    <source>
        <dbReference type="Proteomes" id="UP000653454"/>
    </source>
</evidence>
<dbReference type="EMBL" id="CAJHNJ030000100">
    <property type="protein sequence ID" value="CAG9135335.1"/>
    <property type="molecule type" value="Genomic_DNA"/>
</dbReference>
<organism evidence="1 2">
    <name type="scientific">Plutella xylostella</name>
    <name type="common">Diamondback moth</name>
    <name type="synonym">Plutella maculipennis</name>
    <dbReference type="NCBI Taxonomy" id="51655"/>
    <lineage>
        <taxon>Eukaryota</taxon>
        <taxon>Metazoa</taxon>
        <taxon>Ecdysozoa</taxon>
        <taxon>Arthropoda</taxon>
        <taxon>Hexapoda</taxon>
        <taxon>Insecta</taxon>
        <taxon>Pterygota</taxon>
        <taxon>Neoptera</taxon>
        <taxon>Endopterygota</taxon>
        <taxon>Lepidoptera</taxon>
        <taxon>Glossata</taxon>
        <taxon>Ditrysia</taxon>
        <taxon>Yponomeutoidea</taxon>
        <taxon>Plutellidae</taxon>
        <taxon>Plutella</taxon>
    </lineage>
</organism>
<proteinExistence type="predicted"/>
<feature type="non-terminal residue" evidence="1">
    <location>
        <position position="1"/>
    </location>
</feature>
<dbReference type="Proteomes" id="UP000653454">
    <property type="component" value="Unassembled WGS sequence"/>
</dbReference>
<protein>
    <submittedName>
        <fullName evidence="1">(diamondback moth) hypothetical protein</fullName>
    </submittedName>
</protein>